<evidence type="ECO:0000256" key="9">
    <source>
        <dbReference type="SAM" id="Coils"/>
    </source>
</evidence>
<evidence type="ECO:0000313" key="12">
    <source>
        <dbReference type="Proteomes" id="UP000184335"/>
    </source>
</evidence>
<keyword evidence="6 10" id="KW-1133">Transmembrane helix</keyword>
<dbReference type="CDD" id="cd17346">
    <property type="entry name" value="MFS_DtpA_like"/>
    <property type="match status" value="1"/>
</dbReference>
<feature type="transmembrane region" description="Helical" evidence="10">
    <location>
        <begin position="266"/>
        <end position="284"/>
    </location>
</feature>
<dbReference type="InterPro" id="IPR036259">
    <property type="entry name" value="MFS_trans_sf"/>
</dbReference>
<feature type="transmembrane region" description="Helical" evidence="10">
    <location>
        <begin position="169"/>
        <end position="189"/>
    </location>
</feature>
<evidence type="ECO:0000256" key="7">
    <source>
        <dbReference type="ARBA" id="ARBA00023136"/>
    </source>
</evidence>
<protein>
    <submittedName>
        <fullName evidence="11">Proton-dependent oligopeptide transporter, POT family</fullName>
    </submittedName>
</protein>
<dbReference type="EMBL" id="FQYI01000003">
    <property type="protein sequence ID" value="SHI67912.1"/>
    <property type="molecule type" value="Genomic_DNA"/>
</dbReference>
<dbReference type="InterPro" id="IPR005279">
    <property type="entry name" value="Dipep/tripep_permease"/>
</dbReference>
<dbReference type="AlphaFoldDB" id="A0A1M6D3Q6"/>
<feature type="transmembrane region" description="Helical" evidence="10">
    <location>
        <begin position="195"/>
        <end position="215"/>
    </location>
</feature>
<dbReference type="Proteomes" id="UP000184335">
    <property type="component" value="Unassembled WGS sequence"/>
</dbReference>
<reference evidence="11 12" key="1">
    <citation type="submission" date="2016-11" db="EMBL/GenBank/DDBJ databases">
        <authorList>
            <person name="Jaros S."/>
            <person name="Januszkiewicz K."/>
            <person name="Wedrychowicz H."/>
        </authorList>
    </citation>
    <scope>NUCLEOTIDE SEQUENCE [LARGE SCALE GENOMIC DNA]</scope>
    <source>
        <strain evidence="11 12">DSM 25479</strain>
    </source>
</reference>
<dbReference type="InterPro" id="IPR000109">
    <property type="entry name" value="POT_fam"/>
</dbReference>
<dbReference type="Gene3D" id="1.20.1250.20">
    <property type="entry name" value="MFS general substrate transporter like domains"/>
    <property type="match status" value="1"/>
</dbReference>
<evidence type="ECO:0000256" key="2">
    <source>
        <dbReference type="ARBA" id="ARBA00022448"/>
    </source>
</evidence>
<dbReference type="InterPro" id="IPR018456">
    <property type="entry name" value="PTR2_symporter_CS"/>
</dbReference>
<gene>
    <name evidence="11" type="ORF">SAMN05443429_103108</name>
</gene>
<keyword evidence="4 8" id="KW-0812">Transmembrane</keyword>
<feature type="transmembrane region" description="Helical" evidence="10">
    <location>
        <begin position="77"/>
        <end position="98"/>
    </location>
</feature>
<dbReference type="RefSeq" id="WP_073178815.1">
    <property type="nucleotide sequence ID" value="NZ_FQYI01000003.1"/>
</dbReference>
<accession>A0A1M6D3Q6</accession>
<feature type="transmembrane region" description="Helical" evidence="10">
    <location>
        <begin position="606"/>
        <end position="628"/>
    </location>
</feature>
<dbReference type="OrthoDB" id="9772725at2"/>
<dbReference type="STRING" id="1118202.SAMN05443429_103108"/>
<feature type="transmembrane region" description="Helical" evidence="10">
    <location>
        <begin position="236"/>
        <end position="260"/>
    </location>
</feature>
<evidence type="ECO:0000256" key="4">
    <source>
        <dbReference type="ARBA" id="ARBA00022692"/>
    </source>
</evidence>
<keyword evidence="3" id="KW-1003">Cell membrane</keyword>
<dbReference type="GO" id="GO:0006857">
    <property type="term" value="P:oligopeptide transport"/>
    <property type="evidence" value="ECO:0007669"/>
    <property type="project" value="InterPro"/>
</dbReference>
<evidence type="ECO:0000256" key="10">
    <source>
        <dbReference type="SAM" id="Phobius"/>
    </source>
</evidence>
<feature type="transmembrane region" description="Helical" evidence="10">
    <location>
        <begin position="342"/>
        <end position="363"/>
    </location>
</feature>
<dbReference type="PROSITE" id="PS01023">
    <property type="entry name" value="PTR2_2"/>
    <property type="match status" value="1"/>
</dbReference>
<dbReference type="PANTHER" id="PTHR23517:SF15">
    <property type="entry name" value="PROTON-DEPENDENT OLIGOPEPTIDE FAMILY TRANSPORT PROTEIN"/>
    <property type="match status" value="1"/>
</dbReference>
<name>A0A1M6D3Q6_9FLAO</name>
<dbReference type="SUPFAM" id="SSF103473">
    <property type="entry name" value="MFS general substrate transporter"/>
    <property type="match status" value="1"/>
</dbReference>
<feature type="transmembrane region" description="Helical" evidence="10">
    <location>
        <begin position="130"/>
        <end position="148"/>
    </location>
</feature>
<keyword evidence="2 8" id="KW-0813">Transport</keyword>
<proteinExistence type="inferred from homology"/>
<feature type="transmembrane region" description="Helical" evidence="10">
    <location>
        <begin position="107"/>
        <end position="124"/>
    </location>
</feature>
<feature type="transmembrane region" description="Helical" evidence="10">
    <location>
        <begin position="296"/>
        <end position="314"/>
    </location>
</feature>
<evidence type="ECO:0000256" key="3">
    <source>
        <dbReference type="ARBA" id="ARBA00022475"/>
    </source>
</evidence>
<dbReference type="PANTHER" id="PTHR23517">
    <property type="entry name" value="RESISTANCE PROTEIN MDTM, PUTATIVE-RELATED-RELATED"/>
    <property type="match status" value="1"/>
</dbReference>
<keyword evidence="12" id="KW-1185">Reference proteome</keyword>
<evidence type="ECO:0000256" key="8">
    <source>
        <dbReference type="RuleBase" id="RU003755"/>
    </source>
</evidence>
<evidence type="ECO:0000256" key="5">
    <source>
        <dbReference type="ARBA" id="ARBA00022856"/>
    </source>
</evidence>
<dbReference type="Pfam" id="PF00854">
    <property type="entry name" value="PTR2"/>
    <property type="match status" value="1"/>
</dbReference>
<evidence type="ECO:0000256" key="1">
    <source>
        <dbReference type="ARBA" id="ARBA00004651"/>
    </source>
</evidence>
<keyword evidence="5" id="KW-0653">Protein transport</keyword>
<feature type="transmembrane region" description="Helical" evidence="10">
    <location>
        <begin position="375"/>
        <end position="394"/>
    </location>
</feature>
<comment type="similarity">
    <text evidence="8">Belongs to the major facilitator superfamily. Proton-dependent oligopeptide transporter (POT/PTR) (TC 2.A.17) family.</text>
</comment>
<comment type="subcellular location">
    <subcellularLocation>
        <location evidence="1">Cell membrane</location>
        <topology evidence="1">Multi-pass membrane protein</topology>
    </subcellularLocation>
    <subcellularLocation>
        <location evidence="8">Membrane</location>
        <topology evidence="8">Multi-pass membrane protein</topology>
    </subcellularLocation>
</comment>
<dbReference type="GO" id="GO:1904680">
    <property type="term" value="F:peptide transmembrane transporter activity"/>
    <property type="evidence" value="ECO:0007669"/>
    <property type="project" value="InterPro"/>
</dbReference>
<feature type="coiled-coil region" evidence="9">
    <location>
        <begin position="528"/>
        <end position="555"/>
    </location>
</feature>
<sequence>MLNPDYKLMLIAWIGVALWVGIVIFSNRKVHPKALFTLFMVELWERFSYYGMRALLILYMTANLMDGGFDFDDAKAYGVYGAYGALVYLTPIIGGYFADKLIGFRRAIVVGCLLMAAGQFTLFLNNQTTFYIGLALLVVGNGFFKPNISSMVGRFYEDGDKRRDGAFTLFYMGINMGAFLAPLTCGAIGENEGWQYGFLTAGIGMLLGYVIFAVASRRGVFKEVGLKPDELPAKDVVPAVPNNILPYITIVAMVAVSWLLIRNNDIVDVLLSVLAVGIIGYLLYQASKMETVAKQRIWVVVILLLFTTIFWTFFELAGSALNLFTARNVNRQLFGLEVPTTFFQSINPLFIMLFAPMFSLLWIKLANANKEPAAPYKFGIGLLLLGAGFLMLMFGGNFAKLGMVPALFMVLLYLLHTLGELTLSPVGLSLVTKLSPKHMVAFMMGIWFLSSSIAHQGGKHIAKLTTVNEKTIVQSDAFRNSQEIDQDIKNLLLSEDFVDNLDETSVESLLVSDEFISKINSVNPEKQYAKTTVKIKDLEENAQNYSGTKRDKMLQSSQASFLTTADKAQNTEVQSIEDYEKLLEQSPVSKIGSVIASESLNKGLSVFSTLGFIAIGCGILLFVLGPFISRWMHGIK</sequence>
<keyword evidence="7 10" id="KW-0472">Membrane</keyword>
<evidence type="ECO:0000256" key="6">
    <source>
        <dbReference type="ARBA" id="ARBA00022989"/>
    </source>
</evidence>
<feature type="transmembrane region" description="Helical" evidence="10">
    <location>
        <begin position="406"/>
        <end position="428"/>
    </location>
</feature>
<feature type="transmembrane region" description="Helical" evidence="10">
    <location>
        <begin position="47"/>
        <end position="65"/>
    </location>
</feature>
<feature type="transmembrane region" description="Helical" evidence="10">
    <location>
        <begin position="6"/>
        <end position="26"/>
    </location>
</feature>
<dbReference type="NCBIfam" id="TIGR00924">
    <property type="entry name" value="yjdL_sub1_fam"/>
    <property type="match status" value="1"/>
</dbReference>
<evidence type="ECO:0000313" key="11">
    <source>
        <dbReference type="EMBL" id="SHI67912.1"/>
    </source>
</evidence>
<keyword evidence="9" id="KW-0175">Coiled coil</keyword>
<organism evidence="11 12">
    <name type="scientific">Cruoricaptor ignavus</name>
    <dbReference type="NCBI Taxonomy" id="1118202"/>
    <lineage>
        <taxon>Bacteria</taxon>
        <taxon>Pseudomonadati</taxon>
        <taxon>Bacteroidota</taxon>
        <taxon>Flavobacteriia</taxon>
        <taxon>Flavobacteriales</taxon>
        <taxon>Weeksellaceae</taxon>
        <taxon>Cruoricaptor</taxon>
    </lineage>
</organism>
<keyword evidence="5" id="KW-0571">Peptide transport</keyword>
<dbReference type="InterPro" id="IPR050171">
    <property type="entry name" value="MFS_Transporters"/>
</dbReference>
<dbReference type="GO" id="GO:0005886">
    <property type="term" value="C:plasma membrane"/>
    <property type="evidence" value="ECO:0007669"/>
    <property type="project" value="UniProtKB-SubCell"/>
</dbReference>